<dbReference type="InterPro" id="IPR051612">
    <property type="entry name" value="Teichoic_Acid_Biosynth"/>
</dbReference>
<proteinExistence type="predicted"/>
<comment type="caution">
    <text evidence="1">The sequence shown here is derived from an EMBL/GenBank/DDBJ whole genome shotgun (WGS) entry which is preliminary data.</text>
</comment>
<dbReference type="Proteomes" id="UP000236165">
    <property type="component" value="Unassembled WGS sequence"/>
</dbReference>
<dbReference type="InterPro" id="IPR007554">
    <property type="entry name" value="Glycerophosphate_synth"/>
</dbReference>
<accession>A0AAP8KTL0</accession>
<gene>
    <name evidence="1" type="ORF">BACWE_39330</name>
</gene>
<dbReference type="EMBL" id="MKZQ01000047">
    <property type="protein sequence ID" value="PJN69259.1"/>
    <property type="molecule type" value="Genomic_DNA"/>
</dbReference>
<evidence type="ECO:0008006" key="3">
    <source>
        <dbReference type="Google" id="ProtNLM"/>
    </source>
</evidence>
<evidence type="ECO:0000313" key="1">
    <source>
        <dbReference type="EMBL" id="PJN69259.1"/>
    </source>
</evidence>
<protein>
    <recommendedName>
        <fullName evidence="3">Teichoic acid biosynthesis protein</fullName>
    </recommendedName>
</protein>
<dbReference type="AlphaFoldDB" id="A0AAP8KTL0"/>
<dbReference type="PANTHER" id="PTHR37316:SF3">
    <property type="entry name" value="TEICHOIC ACID GLYCEROL-PHOSPHATE TRANSFERASE"/>
    <property type="match status" value="1"/>
</dbReference>
<dbReference type="Gene3D" id="3.40.50.12580">
    <property type="match status" value="1"/>
</dbReference>
<dbReference type="GO" id="GO:0047355">
    <property type="term" value="F:CDP-glycerol glycerophosphotransferase activity"/>
    <property type="evidence" value="ECO:0007669"/>
    <property type="project" value="InterPro"/>
</dbReference>
<dbReference type="PANTHER" id="PTHR37316">
    <property type="entry name" value="TEICHOIC ACID GLYCEROL-PHOSPHATE PRIMASE"/>
    <property type="match status" value="1"/>
</dbReference>
<organism evidence="1 2">
    <name type="scientific">Bacillus mycoides</name>
    <dbReference type="NCBI Taxonomy" id="1405"/>
    <lineage>
        <taxon>Bacteria</taxon>
        <taxon>Bacillati</taxon>
        <taxon>Bacillota</taxon>
        <taxon>Bacilli</taxon>
        <taxon>Bacillales</taxon>
        <taxon>Bacillaceae</taxon>
        <taxon>Bacillus</taxon>
        <taxon>Bacillus cereus group</taxon>
    </lineage>
</organism>
<dbReference type="GO" id="GO:0016020">
    <property type="term" value="C:membrane"/>
    <property type="evidence" value="ECO:0007669"/>
    <property type="project" value="InterPro"/>
</dbReference>
<reference evidence="1 2" key="1">
    <citation type="submission" date="2016-10" db="EMBL/GenBank/DDBJ databases">
        <title>Genome Sequence of Bacillus weihenstephanensis GM6LP.</title>
        <authorList>
            <person name="Poehlein A."/>
            <person name="Wemheuer F."/>
            <person name="Hollensteiner J."/>
            <person name="Wemheuer B."/>
        </authorList>
    </citation>
    <scope>NUCLEOTIDE SEQUENCE [LARGE SCALE GENOMIC DNA]</scope>
    <source>
        <strain evidence="1 2">GM6LP</strain>
    </source>
</reference>
<name>A0AAP8KTL0_BACMY</name>
<dbReference type="InterPro" id="IPR043148">
    <property type="entry name" value="TagF_C"/>
</dbReference>
<dbReference type="Pfam" id="PF04464">
    <property type="entry name" value="Glyphos_transf"/>
    <property type="match status" value="1"/>
</dbReference>
<evidence type="ECO:0000313" key="2">
    <source>
        <dbReference type="Proteomes" id="UP000236165"/>
    </source>
</evidence>
<dbReference type="SUPFAM" id="SSF53756">
    <property type="entry name" value="UDP-Glycosyltransferase/glycogen phosphorylase"/>
    <property type="match status" value="1"/>
</dbReference>
<dbReference type="RefSeq" id="WP_233206275.1">
    <property type="nucleotide sequence ID" value="NZ_MKZP01000006.1"/>
</dbReference>
<sequence>MKGEIELKVKVLLEEMKITQNKSIELEISIQTDGNMQDIYERVKGLFIHKGDSKRQLSLSSMKIHKDRIICVLPISGLSEITNNGKLKVYLQLDKDIVVLHVYNNLEKEFFICLDNTIFQVNAINSAEQFVEFSRKDSVGIVVSANEIFENEEKDFVILGDFSPKSKRREVCLKEFFLKNGLTKEVKNLTDLKVNDSTNEYQVTLNLKGNPLYEGNWELYCEGELNGKSVLIKVENKQERKVIGNYFRYNDQLYYHVFSRNNKQELILKIEKNEERMVSTKIKTVNLGQNKLTIEGFVQFNYMVDAENQMVELLFVHRDTKRHQSHPIRIINHSFTKTIAFEEGDFFEEKGIWDVFLSFKVSGVKDRVPLNLDSTLESKMDFVVIPKTIYTRSGTIKRIRPYVTLDNNLAVLVRDEGVYCDVIRVDYEASKLIVKGFVSIPDVNYVLKDVYLHEESMDLKIDCINEFSEGDGGYYFNSSYDWDSFDIETIGEVNLQFMIYIEGNGNNIVFRLASNLDDIQNKAKVMIYPPLNKDANGYPIQIRPYYTNENELSVSIRNSLQAHCITMDAKKKHVKFTIQLTIQDQFVLQDAELVLRHSQTKEIIKQQLKSKSINEYVCNMDLAFIKSIGSYEQGRWEIYFSARVNNNIVQAKLFGKNLDVINKNSTFKSNAIKVVGDLYLSIFFDKKSRLMSLESRNLRAHEKSSEKIRLLAARCVAKVWRKFRKKPVWLIGENLGEVAQDNGFAFFESCVKKNIQEETYYVSKKNNKNMDNLLPYKDKVLRYDSFKHLVLYYLSEYTIVSHGIRDVIPSIVHNKMASNTKKVIYLQHGIIAMKKLQFNRNSYNGMIKKFVVSSEHEKNIMINEMKFKEKQVMVTGLARFDSLEDKSKARKTREILLMPTWREWIIGSREEFLASDFFVHYHGLLKDKKLHDLLEKHDLVLKFFPHIEIQKKYKDEFASLNERIQIVKLGEESVKELMQNSSLMITDYSSVVFDFNHLKKPTIFYHFDVNDYLKHRGSYVDLRKDLVGDIAHTKEEVIKYVSDYVENDFKYKPKYNINSKKYYAYHDKNNFERIYNEIKKLSNKKTPK</sequence>